<dbReference type="RefSeq" id="WP_106870738.1">
    <property type="nucleotide sequence ID" value="NZ_CP053841.1"/>
</dbReference>
<dbReference type="AlphaFoldDB" id="A0A2P8R0Z2"/>
<evidence type="ECO:0000313" key="3">
    <source>
        <dbReference type="Proteomes" id="UP000240535"/>
    </source>
</evidence>
<comment type="caution">
    <text evidence="2">The sequence shown here is derived from an EMBL/GenBank/DDBJ whole genome shotgun (WGS) entry which is preliminary data.</text>
</comment>
<dbReference type="PROSITE" id="PS51257">
    <property type="entry name" value="PROKAR_LIPOPROTEIN"/>
    <property type="match status" value="1"/>
</dbReference>
<evidence type="ECO:0000313" key="2">
    <source>
        <dbReference type="EMBL" id="PSM52159.1"/>
    </source>
</evidence>
<evidence type="ECO:0008006" key="4">
    <source>
        <dbReference type="Google" id="ProtNLM"/>
    </source>
</evidence>
<reference evidence="3" key="1">
    <citation type="submission" date="2017-10" db="EMBL/GenBank/DDBJ databases">
        <title>Campylobacter species from seals.</title>
        <authorList>
            <person name="Gilbert M.J."/>
            <person name="Zomer A.L."/>
            <person name="Timmerman A.J."/>
            <person name="Duim B."/>
            <person name="Wagenaar J.A."/>
        </authorList>
    </citation>
    <scope>NUCLEOTIDE SEQUENCE [LARGE SCALE GENOMIC DNA]</scope>
    <source>
        <strain evidence="3">17S00004-5</strain>
    </source>
</reference>
<evidence type="ECO:0000256" key="1">
    <source>
        <dbReference type="SAM" id="SignalP"/>
    </source>
</evidence>
<accession>A0A2P8R0Z2</accession>
<feature type="chain" id="PRO_5015602023" description="Lipoprotein" evidence="1">
    <location>
        <begin position="23"/>
        <end position="203"/>
    </location>
</feature>
<keyword evidence="1" id="KW-0732">Signal</keyword>
<feature type="signal peptide" evidence="1">
    <location>
        <begin position="1"/>
        <end position="22"/>
    </location>
</feature>
<name>A0A2P8R0Z2_9BACT</name>
<protein>
    <recommendedName>
        <fullName evidence="4">Lipoprotein</fullName>
    </recommendedName>
</protein>
<keyword evidence="3" id="KW-1185">Reference proteome</keyword>
<dbReference type="EMBL" id="PDHH01000003">
    <property type="protein sequence ID" value="PSM52159.1"/>
    <property type="molecule type" value="Genomic_DNA"/>
</dbReference>
<gene>
    <name evidence="2" type="ORF">CQ405_03650</name>
</gene>
<dbReference type="Proteomes" id="UP000240535">
    <property type="component" value="Unassembled WGS sequence"/>
</dbReference>
<organism evidence="2 3">
    <name type="scientific">Campylobacter blaseri</name>
    <dbReference type="NCBI Taxonomy" id="2042961"/>
    <lineage>
        <taxon>Bacteria</taxon>
        <taxon>Pseudomonadati</taxon>
        <taxon>Campylobacterota</taxon>
        <taxon>Epsilonproteobacteria</taxon>
        <taxon>Campylobacterales</taxon>
        <taxon>Campylobacteraceae</taxon>
        <taxon>Campylobacter</taxon>
    </lineage>
</organism>
<dbReference type="OrthoDB" id="5363216at2"/>
<sequence>MKKIIYLIISLIFIGCSNTAEYNTNMEMASANESLSANKPLQKAYIYISSESLKAKKIKSSTSLGKDNLEINLGSYAEQGTLRFFKHYLANLEVTNDKEVLSSSSLIIIPDITTFEYGFYSDDGFDVDSKPFVRYDLQLSIYKNGSKIYNKNISSMERNYGEKTFFGMGTTSYMQIGPIFQKAIANDYNTNAVQILDSINKAK</sequence>
<proteinExistence type="predicted"/>